<dbReference type="InterPro" id="IPR029058">
    <property type="entry name" value="AB_hydrolase_fold"/>
</dbReference>
<dbReference type="OMA" id="YSYYRFP"/>
<name>A0A0D3IEE4_EMIH1</name>
<dbReference type="InterPro" id="IPR050593">
    <property type="entry name" value="LovG"/>
</dbReference>
<evidence type="ECO:0000256" key="1">
    <source>
        <dbReference type="ARBA" id="ARBA00022801"/>
    </source>
</evidence>
<organism evidence="4 5">
    <name type="scientific">Emiliania huxleyi (strain CCMP1516)</name>
    <dbReference type="NCBI Taxonomy" id="280463"/>
    <lineage>
        <taxon>Eukaryota</taxon>
        <taxon>Haptista</taxon>
        <taxon>Haptophyta</taxon>
        <taxon>Prymnesiophyceae</taxon>
        <taxon>Isochrysidales</taxon>
        <taxon>Noelaerhabdaceae</taxon>
        <taxon>Emiliania</taxon>
    </lineage>
</organism>
<dbReference type="EnsemblProtists" id="EOD09629">
    <property type="protein sequence ID" value="EOD09629"/>
    <property type="gene ID" value="EMIHUDRAFT_461808"/>
</dbReference>
<evidence type="ECO:0000313" key="4">
    <source>
        <dbReference type="EnsemblProtists" id="EOD09629"/>
    </source>
</evidence>
<dbReference type="HOGENOM" id="CLU_1024634_0_0_1"/>
<accession>A0A0D3IEE4</accession>
<reference evidence="5" key="1">
    <citation type="journal article" date="2013" name="Nature">
        <title>Pan genome of the phytoplankton Emiliania underpins its global distribution.</title>
        <authorList>
            <person name="Read B.A."/>
            <person name="Kegel J."/>
            <person name="Klute M.J."/>
            <person name="Kuo A."/>
            <person name="Lefebvre S.C."/>
            <person name="Maumus F."/>
            <person name="Mayer C."/>
            <person name="Miller J."/>
            <person name="Monier A."/>
            <person name="Salamov A."/>
            <person name="Young J."/>
            <person name="Aguilar M."/>
            <person name="Claverie J.M."/>
            <person name="Frickenhaus S."/>
            <person name="Gonzalez K."/>
            <person name="Herman E.K."/>
            <person name="Lin Y.C."/>
            <person name="Napier J."/>
            <person name="Ogata H."/>
            <person name="Sarno A.F."/>
            <person name="Shmutz J."/>
            <person name="Schroeder D."/>
            <person name="de Vargas C."/>
            <person name="Verret F."/>
            <person name="von Dassow P."/>
            <person name="Valentin K."/>
            <person name="Van de Peer Y."/>
            <person name="Wheeler G."/>
            <person name="Dacks J.B."/>
            <person name="Delwiche C.F."/>
            <person name="Dyhrman S.T."/>
            <person name="Glockner G."/>
            <person name="John U."/>
            <person name="Richards T."/>
            <person name="Worden A.Z."/>
            <person name="Zhang X."/>
            <person name="Grigoriev I.V."/>
            <person name="Allen A.E."/>
            <person name="Bidle K."/>
            <person name="Borodovsky M."/>
            <person name="Bowler C."/>
            <person name="Brownlee C."/>
            <person name="Cock J.M."/>
            <person name="Elias M."/>
            <person name="Gladyshev V.N."/>
            <person name="Groth M."/>
            <person name="Guda C."/>
            <person name="Hadaegh A."/>
            <person name="Iglesias-Rodriguez M.D."/>
            <person name="Jenkins J."/>
            <person name="Jones B.M."/>
            <person name="Lawson T."/>
            <person name="Leese F."/>
            <person name="Lindquist E."/>
            <person name="Lobanov A."/>
            <person name="Lomsadze A."/>
            <person name="Malik S.B."/>
            <person name="Marsh M.E."/>
            <person name="Mackinder L."/>
            <person name="Mock T."/>
            <person name="Mueller-Roeber B."/>
            <person name="Pagarete A."/>
            <person name="Parker M."/>
            <person name="Probert I."/>
            <person name="Quesneville H."/>
            <person name="Raines C."/>
            <person name="Rensing S.A."/>
            <person name="Riano-Pachon D.M."/>
            <person name="Richier S."/>
            <person name="Rokitta S."/>
            <person name="Shiraiwa Y."/>
            <person name="Soanes D.M."/>
            <person name="van der Giezen M."/>
            <person name="Wahlund T.M."/>
            <person name="Williams B."/>
            <person name="Wilson W."/>
            <person name="Wolfe G."/>
            <person name="Wurch L.L."/>
        </authorList>
    </citation>
    <scope>NUCLEOTIDE SEQUENCE</scope>
</reference>
<keyword evidence="1" id="KW-0378">Hydrolase</keyword>
<dbReference type="GO" id="GO:0016787">
    <property type="term" value="F:hydrolase activity"/>
    <property type="evidence" value="ECO:0007669"/>
    <property type="project" value="UniProtKB-KW"/>
</dbReference>
<dbReference type="GO" id="GO:0005737">
    <property type="term" value="C:cytoplasm"/>
    <property type="evidence" value="ECO:0007669"/>
    <property type="project" value="TreeGrafter"/>
</dbReference>
<dbReference type="GeneID" id="17255751"/>
<dbReference type="Pfam" id="PF03959">
    <property type="entry name" value="FSH1"/>
    <property type="match status" value="1"/>
</dbReference>
<sequence length="272" mass="28943">MGADSSVPTVEDNGYGVESDEQAANRFKRSKPPAGALKHRLLVLHGHGSNNDISELQVLNLQLAKKHGVQCDFLSAQIETTARDGTIAQLSPGPFHTWFHLSGLVGTLVGQGPGVAGGSLHDSLCRIIEHLQTHGPYDGVYGFSQGAVMATLLCSETVWRGIGGLTACPFRFAILANAGGTSVVNRISIAQCGRGKGEDATPLCKPQLPAGVPSLHLIGKRDWHRSSSQQLVSAFEPATARTYTHAHGHEIPMALLRDRELQSALAAFFAEL</sequence>
<dbReference type="SUPFAM" id="SSF53474">
    <property type="entry name" value="alpha/beta-Hydrolases"/>
    <property type="match status" value="1"/>
</dbReference>
<dbReference type="RefSeq" id="XP_005762058.1">
    <property type="nucleotide sequence ID" value="XM_005762001.1"/>
</dbReference>
<keyword evidence="5" id="KW-1185">Reference proteome</keyword>
<evidence type="ECO:0000259" key="3">
    <source>
        <dbReference type="Pfam" id="PF03959"/>
    </source>
</evidence>
<dbReference type="GO" id="GO:0005634">
    <property type="term" value="C:nucleus"/>
    <property type="evidence" value="ECO:0007669"/>
    <property type="project" value="TreeGrafter"/>
</dbReference>
<dbReference type="KEGG" id="ehx:EMIHUDRAFT_461808"/>
<evidence type="ECO:0000313" key="5">
    <source>
        <dbReference type="Proteomes" id="UP000013827"/>
    </source>
</evidence>
<dbReference type="InterPro" id="IPR005645">
    <property type="entry name" value="FSH-like_dom"/>
</dbReference>
<reference evidence="4" key="2">
    <citation type="submission" date="2024-10" db="UniProtKB">
        <authorList>
            <consortium name="EnsemblProtists"/>
        </authorList>
    </citation>
    <scope>IDENTIFICATION</scope>
</reference>
<feature type="domain" description="Serine hydrolase" evidence="3">
    <location>
        <begin position="38"/>
        <end position="254"/>
    </location>
</feature>
<protein>
    <recommendedName>
        <fullName evidence="3">Serine hydrolase domain-containing protein</fullName>
    </recommendedName>
</protein>
<dbReference type="PANTHER" id="PTHR48070:SF6">
    <property type="entry name" value="ESTERASE OVCA2"/>
    <property type="match status" value="1"/>
</dbReference>
<evidence type="ECO:0000256" key="2">
    <source>
        <dbReference type="SAM" id="MobiDB-lite"/>
    </source>
</evidence>
<proteinExistence type="predicted"/>
<feature type="region of interest" description="Disordered" evidence="2">
    <location>
        <begin position="1"/>
        <end position="28"/>
    </location>
</feature>
<dbReference type="Proteomes" id="UP000013827">
    <property type="component" value="Unassembled WGS sequence"/>
</dbReference>
<dbReference type="PaxDb" id="2903-EOD09629"/>
<dbReference type="AlphaFoldDB" id="A0A0D3IEE4"/>
<dbReference type="PANTHER" id="PTHR48070">
    <property type="entry name" value="ESTERASE OVCA2"/>
    <property type="match status" value="1"/>
</dbReference>
<dbReference type="Gene3D" id="3.40.50.1820">
    <property type="entry name" value="alpha/beta hydrolase"/>
    <property type="match status" value="1"/>
</dbReference>